<evidence type="ECO:0000256" key="4">
    <source>
        <dbReference type="ARBA" id="ARBA00022512"/>
    </source>
</evidence>
<evidence type="ECO:0000256" key="7">
    <source>
        <dbReference type="ARBA" id="ARBA00022692"/>
    </source>
</evidence>
<dbReference type="Gene3D" id="3.30.200.20">
    <property type="entry name" value="Phosphorylase Kinase, domain 1"/>
    <property type="match status" value="1"/>
</dbReference>
<dbReference type="FunFam" id="3.80.10.10:FF:000400">
    <property type="entry name" value="Nuclear pore complex protein NUP107"/>
    <property type="match status" value="1"/>
</dbReference>
<organism evidence="17 18">
    <name type="scientific">Flemingia macrophylla</name>
    <dbReference type="NCBI Taxonomy" id="520843"/>
    <lineage>
        <taxon>Eukaryota</taxon>
        <taxon>Viridiplantae</taxon>
        <taxon>Streptophyta</taxon>
        <taxon>Embryophyta</taxon>
        <taxon>Tracheophyta</taxon>
        <taxon>Spermatophyta</taxon>
        <taxon>Magnoliopsida</taxon>
        <taxon>eudicotyledons</taxon>
        <taxon>Gunneridae</taxon>
        <taxon>Pentapetalae</taxon>
        <taxon>rosids</taxon>
        <taxon>fabids</taxon>
        <taxon>Fabales</taxon>
        <taxon>Fabaceae</taxon>
        <taxon>Papilionoideae</taxon>
        <taxon>50 kb inversion clade</taxon>
        <taxon>NPAAA clade</taxon>
        <taxon>indigoferoid/millettioid clade</taxon>
        <taxon>Phaseoleae</taxon>
        <taxon>Flemingia</taxon>
    </lineage>
</organism>
<evidence type="ECO:0000256" key="6">
    <source>
        <dbReference type="ARBA" id="ARBA00022614"/>
    </source>
</evidence>
<keyword evidence="12" id="KW-0067">ATP-binding</keyword>
<dbReference type="AlphaFoldDB" id="A0ABD1MNW4"/>
<evidence type="ECO:0000256" key="10">
    <source>
        <dbReference type="ARBA" id="ARBA00022741"/>
    </source>
</evidence>
<evidence type="ECO:0000256" key="9">
    <source>
        <dbReference type="ARBA" id="ARBA00022737"/>
    </source>
</evidence>
<comment type="caution">
    <text evidence="17">The sequence shown here is derived from an EMBL/GenBank/DDBJ whole genome shotgun (WGS) entry which is preliminary data.</text>
</comment>
<evidence type="ECO:0000256" key="8">
    <source>
        <dbReference type="ARBA" id="ARBA00022729"/>
    </source>
</evidence>
<gene>
    <name evidence="17" type="ORF">Fmac_011940</name>
</gene>
<dbReference type="GO" id="GO:0005524">
    <property type="term" value="F:ATP binding"/>
    <property type="evidence" value="ECO:0007669"/>
    <property type="project" value="UniProtKB-KW"/>
</dbReference>
<keyword evidence="7" id="KW-0812">Transmembrane</keyword>
<keyword evidence="11" id="KW-0611">Plant defense</keyword>
<dbReference type="Gene3D" id="3.80.10.10">
    <property type="entry name" value="Ribonuclease Inhibitor"/>
    <property type="match status" value="1"/>
</dbReference>
<evidence type="ECO:0000256" key="13">
    <source>
        <dbReference type="ARBA" id="ARBA00023136"/>
    </source>
</evidence>
<dbReference type="InterPro" id="IPR032675">
    <property type="entry name" value="LRR_dom_sf"/>
</dbReference>
<dbReference type="PROSITE" id="PS51450">
    <property type="entry name" value="LRR"/>
    <property type="match status" value="1"/>
</dbReference>
<sequence>MGFYVGYSATVLRNLPAHIMVFRVTKQNHLESFQSVLCGALVDTISASVTMPLDDVKMRLMTRMLFDFGVLHVRDCEACDSECTPKAKFERISTNKGNLFSIWNYDGKIASEDIIEATEDFHIKYCIGTGAYGSVYKAHLPVGNIVALKKLDQMEAQNPSFDKSFHNEIKIFRKVALETLMEQHPRELISPLSKLVTYSIIGFIISTLKYGTFIVRRVLFLKSKKLRYFEGRRTRGMATAQRHLLSASSVNHEEERQTLLQSGWWNDNGNISNHCGWKGITCNEAASVTYIFGWDLTIPPSKELRRIERLNLSAFPHLEFLYLNGMGLAGTIPQDISSLKNLTVLDLSSNRLHGSIPIQLANLMRLSYLSLFNNSLTGSIPSILGQLKNLHYLFLDSNKLEGNVPIELGNLTNLMKLYLSRNLLTSSLPSTLGQLENLTTFHV</sequence>
<dbReference type="SUPFAM" id="SSF52058">
    <property type="entry name" value="L domain-like"/>
    <property type="match status" value="1"/>
</dbReference>
<evidence type="ECO:0000256" key="5">
    <source>
        <dbReference type="ARBA" id="ARBA00022525"/>
    </source>
</evidence>
<name>A0ABD1MNW4_9FABA</name>
<dbReference type="InterPro" id="IPR001611">
    <property type="entry name" value="Leu-rich_rpt"/>
</dbReference>
<evidence type="ECO:0000256" key="16">
    <source>
        <dbReference type="ARBA" id="ARBA00038043"/>
    </source>
</evidence>
<keyword evidence="14" id="KW-1015">Disulfide bond</keyword>
<dbReference type="SMART" id="SM00369">
    <property type="entry name" value="LRR_TYP"/>
    <property type="match status" value="2"/>
</dbReference>
<dbReference type="SUPFAM" id="SSF103506">
    <property type="entry name" value="Mitochondrial carrier"/>
    <property type="match status" value="1"/>
</dbReference>
<evidence type="ECO:0000256" key="12">
    <source>
        <dbReference type="ARBA" id="ARBA00022840"/>
    </source>
</evidence>
<dbReference type="PANTHER" id="PTHR48053:SF32">
    <property type="entry name" value="LEUCINE RICH REPEAT FAMILY PROTEIN, EXPRESSED"/>
    <property type="match status" value="1"/>
</dbReference>
<evidence type="ECO:0000256" key="11">
    <source>
        <dbReference type="ARBA" id="ARBA00022821"/>
    </source>
</evidence>
<keyword evidence="18" id="KW-1185">Reference proteome</keyword>
<dbReference type="InterPro" id="IPR003591">
    <property type="entry name" value="Leu-rich_rpt_typical-subtyp"/>
</dbReference>
<dbReference type="Gene3D" id="1.50.40.10">
    <property type="entry name" value="Mitochondrial carrier domain"/>
    <property type="match status" value="1"/>
</dbReference>
<keyword evidence="9" id="KW-0677">Repeat</keyword>
<keyword evidence="6" id="KW-0433">Leucine-rich repeat</keyword>
<comment type="similarity">
    <text evidence="16">Belongs to the polygalacturonase-inhibiting protein family.</text>
</comment>
<evidence type="ECO:0000256" key="15">
    <source>
        <dbReference type="ARBA" id="ARBA00023170"/>
    </source>
</evidence>
<protein>
    <submittedName>
        <fullName evidence="17">Uncharacterized protein</fullName>
    </submittedName>
</protein>
<dbReference type="PANTHER" id="PTHR48053">
    <property type="entry name" value="LEUCINE RICH REPEAT FAMILY PROTEIN, EXPRESSED"/>
    <property type="match status" value="1"/>
</dbReference>
<reference evidence="17 18" key="1">
    <citation type="submission" date="2024-08" db="EMBL/GenBank/DDBJ databases">
        <title>Insights into the chromosomal genome structure of Flemingia macrophylla.</title>
        <authorList>
            <person name="Ding Y."/>
            <person name="Zhao Y."/>
            <person name="Bi W."/>
            <person name="Wu M."/>
            <person name="Zhao G."/>
            <person name="Gong Y."/>
            <person name="Li W."/>
            <person name="Zhang P."/>
        </authorList>
    </citation>
    <scope>NUCLEOTIDE SEQUENCE [LARGE SCALE GENOMIC DNA]</scope>
    <source>
        <strain evidence="17">DYQJB</strain>
        <tissue evidence="17">Leaf</tissue>
    </source>
</reference>
<dbReference type="GO" id="GO:0016020">
    <property type="term" value="C:membrane"/>
    <property type="evidence" value="ECO:0007669"/>
    <property type="project" value="UniProtKB-SubCell"/>
</dbReference>
<dbReference type="InterPro" id="IPR011009">
    <property type="entry name" value="Kinase-like_dom_sf"/>
</dbReference>
<evidence type="ECO:0000256" key="3">
    <source>
        <dbReference type="ARBA" id="ARBA00004479"/>
    </source>
</evidence>
<accession>A0ABD1MNW4</accession>
<evidence type="ECO:0000256" key="14">
    <source>
        <dbReference type="ARBA" id="ARBA00023157"/>
    </source>
</evidence>
<dbReference type="SUPFAM" id="SSF56112">
    <property type="entry name" value="Protein kinase-like (PK-like)"/>
    <property type="match status" value="1"/>
</dbReference>
<dbReference type="Proteomes" id="UP001603857">
    <property type="component" value="Unassembled WGS sequence"/>
</dbReference>
<comment type="subcellular location">
    <subcellularLocation>
        <location evidence="1">Membrane</location>
        <topology evidence="1">Peripheral membrane protein</topology>
    </subcellularLocation>
    <subcellularLocation>
        <location evidence="3">Membrane</location>
        <topology evidence="3">Single-pass type I membrane protein</topology>
    </subcellularLocation>
    <subcellularLocation>
        <location evidence="2">Secreted</location>
        <location evidence="2">Cell wall</location>
    </subcellularLocation>
</comment>
<dbReference type="GO" id="GO:0006952">
    <property type="term" value="P:defense response"/>
    <property type="evidence" value="ECO:0007669"/>
    <property type="project" value="UniProtKB-KW"/>
</dbReference>
<keyword evidence="13" id="KW-0472">Membrane</keyword>
<keyword evidence="4" id="KW-0134">Cell wall</keyword>
<evidence type="ECO:0000256" key="1">
    <source>
        <dbReference type="ARBA" id="ARBA00004170"/>
    </source>
</evidence>
<dbReference type="Pfam" id="PF00560">
    <property type="entry name" value="LRR_1"/>
    <property type="match status" value="4"/>
</dbReference>
<dbReference type="InterPro" id="IPR023395">
    <property type="entry name" value="MCP_dom_sf"/>
</dbReference>
<keyword evidence="5" id="KW-0964">Secreted</keyword>
<keyword evidence="15" id="KW-0675">Receptor</keyword>
<evidence type="ECO:0000256" key="2">
    <source>
        <dbReference type="ARBA" id="ARBA00004191"/>
    </source>
</evidence>
<dbReference type="InterPro" id="IPR051716">
    <property type="entry name" value="Plant_RL_S/T_kinase"/>
</dbReference>
<evidence type="ECO:0000313" key="18">
    <source>
        <dbReference type="Proteomes" id="UP001603857"/>
    </source>
</evidence>
<evidence type="ECO:0000313" key="17">
    <source>
        <dbReference type="EMBL" id="KAL2337494.1"/>
    </source>
</evidence>
<keyword evidence="10" id="KW-0547">Nucleotide-binding</keyword>
<dbReference type="EMBL" id="JBGMDY010000004">
    <property type="protein sequence ID" value="KAL2337494.1"/>
    <property type="molecule type" value="Genomic_DNA"/>
</dbReference>
<proteinExistence type="inferred from homology"/>
<keyword evidence="8" id="KW-0732">Signal</keyword>